<proteinExistence type="predicted"/>
<dbReference type="Proteomes" id="UP000219369">
    <property type="component" value="Unassembled WGS sequence"/>
</dbReference>
<reference evidence="2" key="1">
    <citation type="submission" date="2016-09" db="EMBL/GenBank/DDBJ databases">
        <authorList>
            <person name="Guldener U."/>
        </authorList>
    </citation>
    <scope>NUCLEOTIDE SEQUENCE [LARGE SCALE GENOMIC DNA]</scope>
    <source>
        <strain evidence="2">V64-1</strain>
    </source>
</reference>
<evidence type="ECO:0000313" key="1">
    <source>
        <dbReference type="EMBL" id="SCO77492.1"/>
    </source>
</evidence>
<evidence type="ECO:0000313" key="2">
    <source>
        <dbReference type="Proteomes" id="UP000219369"/>
    </source>
</evidence>
<organism evidence="1 2">
    <name type="scientific">Fusarium oxysporum</name>
    <name type="common">Fusarium vascular wilt</name>
    <dbReference type="NCBI Taxonomy" id="5507"/>
    <lineage>
        <taxon>Eukaryota</taxon>
        <taxon>Fungi</taxon>
        <taxon>Dikarya</taxon>
        <taxon>Ascomycota</taxon>
        <taxon>Pezizomycotina</taxon>
        <taxon>Sordariomycetes</taxon>
        <taxon>Hypocreomycetidae</taxon>
        <taxon>Hypocreales</taxon>
        <taxon>Nectriaceae</taxon>
        <taxon>Fusarium</taxon>
        <taxon>Fusarium oxysporum species complex</taxon>
    </lineage>
</organism>
<accession>A0A2H3SLX1</accession>
<gene>
    <name evidence="1" type="ORF">FRV6_01704</name>
</gene>
<name>A0A2H3SLX1_FUSOX</name>
<protein>
    <submittedName>
        <fullName evidence="1">Uncharacterized protein</fullName>
    </submittedName>
</protein>
<dbReference type="EMBL" id="FMJY01000001">
    <property type="protein sequence ID" value="SCO77492.1"/>
    <property type="molecule type" value="Genomic_DNA"/>
</dbReference>
<sequence length="13" mass="1474">MSIPLADIEVEEQ</sequence>